<dbReference type="EMBL" id="DXEZ01000226">
    <property type="protein sequence ID" value="HIX55019.1"/>
    <property type="molecule type" value="Genomic_DNA"/>
</dbReference>
<accession>A0A9D1W9A9</accession>
<evidence type="ECO:0000256" key="1">
    <source>
        <dbReference type="ARBA" id="ARBA00004442"/>
    </source>
</evidence>
<dbReference type="Proteomes" id="UP000824156">
    <property type="component" value="Unassembled WGS sequence"/>
</dbReference>
<dbReference type="InterPro" id="IPR033985">
    <property type="entry name" value="SusD-like_N"/>
</dbReference>
<evidence type="ECO:0000256" key="5">
    <source>
        <dbReference type="ARBA" id="ARBA00023237"/>
    </source>
</evidence>
<comment type="similarity">
    <text evidence="2">Belongs to the SusD family.</text>
</comment>
<reference evidence="8" key="2">
    <citation type="submission" date="2021-04" db="EMBL/GenBank/DDBJ databases">
        <authorList>
            <person name="Gilroy R."/>
        </authorList>
    </citation>
    <scope>NUCLEOTIDE SEQUENCE</scope>
    <source>
        <strain evidence="8">1719</strain>
    </source>
</reference>
<dbReference type="Pfam" id="PF07980">
    <property type="entry name" value="SusD_RagB"/>
    <property type="match status" value="1"/>
</dbReference>
<comment type="subcellular location">
    <subcellularLocation>
        <location evidence="1">Cell outer membrane</location>
    </subcellularLocation>
</comment>
<keyword evidence="4" id="KW-0472">Membrane</keyword>
<dbReference type="InterPro" id="IPR012944">
    <property type="entry name" value="SusD_RagB_dom"/>
</dbReference>
<evidence type="ECO:0000259" key="7">
    <source>
        <dbReference type="Pfam" id="PF14322"/>
    </source>
</evidence>
<evidence type="ECO:0000313" key="9">
    <source>
        <dbReference type="Proteomes" id="UP000824156"/>
    </source>
</evidence>
<feature type="domain" description="RagB/SusD" evidence="6">
    <location>
        <begin position="356"/>
        <end position="497"/>
    </location>
</feature>
<dbReference type="Pfam" id="PF14322">
    <property type="entry name" value="SusD-like_3"/>
    <property type="match status" value="1"/>
</dbReference>
<gene>
    <name evidence="8" type="ORF">H9853_08335</name>
</gene>
<evidence type="ECO:0000256" key="2">
    <source>
        <dbReference type="ARBA" id="ARBA00006275"/>
    </source>
</evidence>
<reference evidence="8" key="1">
    <citation type="journal article" date="2021" name="PeerJ">
        <title>Extensive microbial diversity within the chicken gut microbiome revealed by metagenomics and culture.</title>
        <authorList>
            <person name="Gilroy R."/>
            <person name="Ravi A."/>
            <person name="Getino M."/>
            <person name="Pursley I."/>
            <person name="Horton D.L."/>
            <person name="Alikhan N.F."/>
            <person name="Baker D."/>
            <person name="Gharbi K."/>
            <person name="Hall N."/>
            <person name="Watson M."/>
            <person name="Adriaenssens E.M."/>
            <person name="Foster-Nyarko E."/>
            <person name="Jarju S."/>
            <person name="Secka A."/>
            <person name="Antonio M."/>
            <person name="Oren A."/>
            <person name="Chaudhuri R.R."/>
            <person name="La Ragione R."/>
            <person name="Hildebrand F."/>
            <person name="Pallen M.J."/>
        </authorList>
    </citation>
    <scope>NUCLEOTIDE SEQUENCE</scope>
    <source>
        <strain evidence="8">1719</strain>
    </source>
</reference>
<evidence type="ECO:0000313" key="8">
    <source>
        <dbReference type="EMBL" id="HIX55019.1"/>
    </source>
</evidence>
<evidence type="ECO:0000259" key="6">
    <source>
        <dbReference type="Pfam" id="PF07980"/>
    </source>
</evidence>
<name>A0A9D1W9A9_9SPHI</name>
<dbReference type="InterPro" id="IPR011990">
    <property type="entry name" value="TPR-like_helical_dom_sf"/>
</dbReference>
<dbReference type="AlphaFoldDB" id="A0A9D1W9A9"/>
<keyword evidence="5" id="KW-0998">Cell outer membrane</keyword>
<proteinExistence type="inferred from homology"/>
<dbReference type="GO" id="GO:0009279">
    <property type="term" value="C:cell outer membrane"/>
    <property type="evidence" value="ECO:0007669"/>
    <property type="project" value="UniProtKB-SubCell"/>
</dbReference>
<evidence type="ECO:0000256" key="4">
    <source>
        <dbReference type="ARBA" id="ARBA00023136"/>
    </source>
</evidence>
<organism evidence="8 9">
    <name type="scientific">Candidatus Sphingobacterium stercoripullorum</name>
    <dbReference type="NCBI Taxonomy" id="2838759"/>
    <lineage>
        <taxon>Bacteria</taxon>
        <taxon>Pseudomonadati</taxon>
        <taxon>Bacteroidota</taxon>
        <taxon>Sphingobacteriia</taxon>
        <taxon>Sphingobacteriales</taxon>
        <taxon>Sphingobacteriaceae</taxon>
        <taxon>Sphingobacterium</taxon>
    </lineage>
</organism>
<sequence>MIQKYLNRKTKLLALGALLTLGFTSCKEEFLEKIPTAIVSPETVFATTDNAYATINGMHRNLYRQWYSRQSEGGQSGNIIYMESLGEDFVMTDQSNSWFISEYRWLQHRSAESALVRFNYGFYYAFIGNSNMILANIDEAEGSDEDRDFIKAQALTYRAWSYFQMIQLYADRYVRGGDNSGLGLSIILEPTEGAVPRSTVEEVYQQIHKDLDDALKLFESSVSRPNISHLDASVAKGIKARVFLTQQEYEKAASFANEARQGFPLMSQDDYMAGFSDFSNKEWMWGIHHRDDQPTYFYSFFAYLGDFSSTNTRANPKAINSALYEKISDTDVRKKLWDPTGADADFPVVDNGIRRPYMTRKFRLANPGSSNGDLAFMRAAEMYLIEAEALAELNKDADAADVLFELVSARDDEYVKSTSTGAALKEEIQTQRRVELWGEGFRFYDLKRLNLPLDRRGANHNASLAVKMQEDAGTKNWVFLIPQAEIDYTLGVVKQNPL</sequence>
<feature type="domain" description="SusD-like N-terminal" evidence="7">
    <location>
        <begin position="78"/>
        <end position="244"/>
    </location>
</feature>
<dbReference type="PROSITE" id="PS51257">
    <property type="entry name" value="PROKAR_LIPOPROTEIN"/>
    <property type="match status" value="1"/>
</dbReference>
<keyword evidence="3" id="KW-0732">Signal</keyword>
<evidence type="ECO:0000256" key="3">
    <source>
        <dbReference type="ARBA" id="ARBA00022729"/>
    </source>
</evidence>
<dbReference type="Gene3D" id="1.25.40.390">
    <property type="match status" value="1"/>
</dbReference>
<comment type="caution">
    <text evidence="8">The sequence shown here is derived from an EMBL/GenBank/DDBJ whole genome shotgun (WGS) entry which is preliminary data.</text>
</comment>
<protein>
    <submittedName>
        <fullName evidence="8">RagB/SusD family nutrient uptake outer membrane protein</fullName>
    </submittedName>
</protein>
<dbReference type="SUPFAM" id="SSF48452">
    <property type="entry name" value="TPR-like"/>
    <property type="match status" value="1"/>
</dbReference>
<dbReference type="CDD" id="cd08977">
    <property type="entry name" value="SusD"/>
    <property type="match status" value="1"/>
</dbReference>